<feature type="compositionally biased region" description="Low complexity" evidence="4">
    <location>
        <begin position="322"/>
        <end position="341"/>
    </location>
</feature>
<dbReference type="EMBL" id="LSRX01000630">
    <property type="protein sequence ID" value="OLP92223.1"/>
    <property type="molecule type" value="Genomic_DNA"/>
</dbReference>
<dbReference type="Gene3D" id="3.40.50.1820">
    <property type="entry name" value="alpha/beta hydrolase"/>
    <property type="match status" value="1"/>
</dbReference>
<dbReference type="PROSITE" id="PS50297">
    <property type="entry name" value="ANK_REP_REGION"/>
    <property type="match status" value="1"/>
</dbReference>
<evidence type="ECO:0000259" key="6">
    <source>
        <dbReference type="Pfam" id="PF01764"/>
    </source>
</evidence>
<dbReference type="NCBIfam" id="TIGR00756">
    <property type="entry name" value="PPR"/>
    <property type="match status" value="1"/>
</dbReference>
<dbReference type="InterPro" id="IPR029058">
    <property type="entry name" value="AB_hydrolase_fold"/>
</dbReference>
<keyword evidence="8" id="KW-1185">Reference proteome</keyword>
<proteinExistence type="predicted"/>
<feature type="compositionally biased region" description="Low complexity" evidence="4">
    <location>
        <begin position="352"/>
        <end position="372"/>
    </location>
</feature>
<dbReference type="InterPro" id="IPR036770">
    <property type="entry name" value="Ankyrin_rpt-contain_sf"/>
</dbReference>
<evidence type="ECO:0000256" key="5">
    <source>
        <dbReference type="SAM" id="Phobius"/>
    </source>
</evidence>
<dbReference type="Pfam" id="PF13041">
    <property type="entry name" value="PPR_2"/>
    <property type="match status" value="1"/>
</dbReference>
<dbReference type="OrthoDB" id="434251at2759"/>
<organism evidence="7 8">
    <name type="scientific">Symbiodinium microadriaticum</name>
    <name type="common">Dinoflagellate</name>
    <name type="synonym">Zooxanthella microadriatica</name>
    <dbReference type="NCBI Taxonomy" id="2951"/>
    <lineage>
        <taxon>Eukaryota</taxon>
        <taxon>Sar</taxon>
        <taxon>Alveolata</taxon>
        <taxon>Dinophyceae</taxon>
        <taxon>Suessiales</taxon>
        <taxon>Symbiodiniaceae</taxon>
        <taxon>Symbiodinium</taxon>
    </lineage>
</organism>
<feature type="region of interest" description="Disordered" evidence="4">
    <location>
        <begin position="310"/>
        <end position="378"/>
    </location>
</feature>
<keyword evidence="2" id="KW-0040">ANK repeat</keyword>
<dbReference type="Pfam" id="PF01764">
    <property type="entry name" value="Lipase_3"/>
    <property type="match status" value="1"/>
</dbReference>
<dbReference type="PROSITE" id="PS51375">
    <property type="entry name" value="PPR"/>
    <property type="match status" value="1"/>
</dbReference>
<gene>
    <name evidence="7" type="ORF">AK812_SmicGene26007</name>
</gene>
<evidence type="ECO:0000256" key="4">
    <source>
        <dbReference type="SAM" id="MobiDB-lite"/>
    </source>
</evidence>
<evidence type="ECO:0000313" key="7">
    <source>
        <dbReference type="EMBL" id="OLP92223.1"/>
    </source>
</evidence>
<feature type="repeat" description="ANK" evidence="2">
    <location>
        <begin position="1756"/>
        <end position="1788"/>
    </location>
</feature>
<dbReference type="InterPro" id="IPR002921">
    <property type="entry name" value="Fungal_lipase-type"/>
</dbReference>
<feature type="transmembrane region" description="Helical" evidence="5">
    <location>
        <begin position="95"/>
        <end position="128"/>
    </location>
</feature>
<keyword evidence="5" id="KW-0472">Membrane</keyword>
<dbReference type="Gene3D" id="1.25.40.10">
    <property type="entry name" value="Tetratricopeptide repeat domain"/>
    <property type="match status" value="2"/>
</dbReference>
<evidence type="ECO:0000256" key="3">
    <source>
        <dbReference type="PROSITE-ProRule" id="PRU00708"/>
    </source>
</evidence>
<feature type="transmembrane region" description="Helical" evidence="5">
    <location>
        <begin position="440"/>
        <end position="460"/>
    </location>
</feature>
<keyword evidence="5" id="KW-0812">Transmembrane</keyword>
<feature type="repeat" description="PPR" evidence="3">
    <location>
        <begin position="836"/>
        <end position="870"/>
    </location>
</feature>
<dbReference type="GO" id="GO:0006629">
    <property type="term" value="P:lipid metabolic process"/>
    <property type="evidence" value="ECO:0007669"/>
    <property type="project" value="InterPro"/>
</dbReference>
<dbReference type="PANTHER" id="PTHR47447:SF17">
    <property type="entry name" value="OS12G0638900 PROTEIN"/>
    <property type="match status" value="1"/>
</dbReference>
<name>A0A1Q9DAI0_SYMMI</name>
<dbReference type="Proteomes" id="UP000186817">
    <property type="component" value="Unassembled WGS sequence"/>
</dbReference>
<accession>A0A1Q9DAI0</accession>
<dbReference type="InterPro" id="IPR011990">
    <property type="entry name" value="TPR-like_helical_dom_sf"/>
</dbReference>
<dbReference type="InterPro" id="IPR002110">
    <property type="entry name" value="Ankyrin_rpt"/>
</dbReference>
<dbReference type="Pfam" id="PF00023">
    <property type="entry name" value="Ank"/>
    <property type="match status" value="1"/>
</dbReference>
<evidence type="ECO:0000256" key="2">
    <source>
        <dbReference type="PROSITE-ProRule" id="PRU00023"/>
    </source>
</evidence>
<keyword evidence="5" id="KW-1133">Transmembrane helix</keyword>
<feature type="domain" description="Fungal lipase-type" evidence="6">
    <location>
        <begin position="1324"/>
        <end position="1411"/>
    </location>
</feature>
<dbReference type="InterPro" id="IPR002885">
    <property type="entry name" value="PPR_rpt"/>
</dbReference>
<dbReference type="SUPFAM" id="SSF48403">
    <property type="entry name" value="Ankyrin repeat"/>
    <property type="match status" value="1"/>
</dbReference>
<comment type="caution">
    <text evidence="7">The sequence shown here is derived from an EMBL/GenBank/DDBJ whole genome shotgun (WGS) entry which is preliminary data.</text>
</comment>
<evidence type="ECO:0000313" key="8">
    <source>
        <dbReference type="Proteomes" id="UP000186817"/>
    </source>
</evidence>
<dbReference type="SUPFAM" id="SSF53474">
    <property type="entry name" value="alpha/beta-Hydrolases"/>
    <property type="match status" value="1"/>
</dbReference>
<evidence type="ECO:0000256" key="1">
    <source>
        <dbReference type="ARBA" id="ARBA00022737"/>
    </source>
</evidence>
<feature type="compositionally biased region" description="Pro residues" evidence="4">
    <location>
        <begin position="231"/>
        <end position="241"/>
    </location>
</feature>
<dbReference type="PANTHER" id="PTHR47447">
    <property type="entry name" value="OS03G0856100 PROTEIN"/>
    <property type="match status" value="1"/>
</dbReference>
<reference evidence="7 8" key="1">
    <citation type="submission" date="2016-02" db="EMBL/GenBank/DDBJ databases">
        <title>Genome analysis of coral dinoflagellate symbionts highlights evolutionary adaptations to a symbiotic lifestyle.</title>
        <authorList>
            <person name="Aranda M."/>
            <person name="Li Y."/>
            <person name="Liew Y.J."/>
            <person name="Baumgarten S."/>
            <person name="Simakov O."/>
            <person name="Wilson M."/>
            <person name="Piel J."/>
            <person name="Ashoor H."/>
            <person name="Bougouffa S."/>
            <person name="Bajic V.B."/>
            <person name="Ryu T."/>
            <person name="Ravasi T."/>
            <person name="Bayer T."/>
            <person name="Micklem G."/>
            <person name="Kim H."/>
            <person name="Bhak J."/>
            <person name="Lajeunesse T.C."/>
            <person name="Voolstra C.R."/>
        </authorList>
    </citation>
    <scope>NUCLEOTIDE SEQUENCE [LARGE SCALE GENOMIC DNA]</scope>
    <source>
        <strain evidence="7 8">CCMP2467</strain>
    </source>
</reference>
<protein>
    <submittedName>
        <fullName evidence="7">Pentatricopeptide repeat-containing protein, chloroplastic</fullName>
    </submittedName>
</protein>
<feature type="transmembrane region" description="Helical" evidence="5">
    <location>
        <begin position="494"/>
        <end position="515"/>
    </location>
</feature>
<dbReference type="PROSITE" id="PS50088">
    <property type="entry name" value="ANK_REPEAT"/>
    <property type="match status" value="1"/>
</dbReference>
<sequence length="1857" mass="200479">MRLSSSVAHKALCLPHLLWVAVMIVGWQERNWALVGAGVALMVGTVCRRQCTSGGPPTGERPCFPGAGSWELWALQAWGERYCGLHSEVQQSSNVTFAVVLLLQGILLATLGQWAGMLVCIGMVLVTFLRHRMAYRERPWGWLIGAFSDFALQTPLCISTVLSCSFLAMSATVTYPCILRSVTAPALKQTEPACTKPELAHQASTGVEAASHDEAAKGWQINTPSTICPTPRTPASPPPLALPASAVDIPASSLTSEDVRPFWMEMAEGDEGVAPFDEPLTGRLGHAPSCIDSGTEKAFSSLGLPDWVFDSCPQRRDDFSPSPRSIRDSSVASSPSSPALSCFETPPPPSMRPRSPQPKAQAAEAAQAQAPAHGRGRMSWADLAEEEEEEGLHMPAAGRQPARARVSWADLEEDVPTKSEAARRCWLHIRAFTVFVKRFIILRGLLLGFTHGVVATVLNAGLGRRWGVMTFMFALAHQLGLSRHNPRGFNLARFTAVLLNGVLVIVVGVVVLSIATQNADSNWSAFCTEGDATCKYYEVPLYASNMSLPLECARHFGYGKDGQHLLSVSDFALFSALAYESEDGLRKGLQRYFPGWSTITSRRAGLNATAFERDLLMQNDTSWNSAVSDSSCIRSWAACKVMDASPCVHPDSACDAFDTRELSDIQGRHGSCICNGFHGHSLPGNSCWHCLLQRRGWSSGWTTDVLAHCGTERAESIVDFLRVAHVQRIPIHAFHCISAMSLCSQASFWRDALEIFCLFSKVSSLHPLAANSQLAALAEGSLWQQALLTLQEMQDASLRATTVTFSSAINACAKAAAWQRALHLGIDMARQNVSRNTIAYNAMMTSCAMSTQWAEALSLFAEMISAGIARTSISYNAAITACERAADWKAALHLFGLCLRSGGADVVSCSAAISACEKAAQWRQALCLLEIWRLQRQRASHAVNLPDSFKTTYFEFWDPENSTIVFAIRGTNSMLDVLDDLNIWGPAAIMQAFSLAGRSLGSLGSLGPLLAMQPFARVSESVCRSLDAAFGLDGLGLLCVTGDQDFQAKVRQMRDELLPLATRLGRLSEEAKEQLIGSIDGNRTGFYFHPALDNPADCLPPDVQAEPTFYTRNLWPDTDRNCASRCHFPLPPSFAGHHSQDLPELRHQARAAAPWLVSVARRLAAAVDERCTKAGHHRAKLQVISVSLRVNMSLPLCSCRLPARYFDDFENAEQRAASKGMWAPPHKDTGLLTVLVPGIFLDQKGRIMQICMPAGVGEGYERASLAIFLQPHAHEVADRAYDGLFRMFLLYQPSDAKGPSLSSAVAESVALLSTVMYGESMQKQYFSDLLAHVRSRTTQLPDRRFYITGHSLGGGLAKLVAAKTHMQAVTFMAPGLGTTSYVVYREHMLEELRHISLTIMPENDVVSRVDTQTGITIKTDCDGNPLHCHQLYSTICTLLQTCGSGRAGEAALALPCGACENMPCPSAHLRLPGEECEDESAASQLGTAAAWADCLCFTCAAEDKIVCVLRSRRRGGKWSQSSRLPNMENLPAAIRQMADGAPASKRQKTESAGEAGAFGTSFGGAGSSFSAGPMASISQADAMATLLAMTNGGVGGMPGMAMAPTFPMSPMAHAHVAGVASSMPSAPSMAAAPRPVQRSARVAAGPVPGVIAKPAVRAAVPADPRSPTEIKEELFRQGIDVKGLTSTREIQNKLHETEANVKRAEATKRLDRHPDQKLLSCFTEGLAPGQDAMLKMLESGSDPNTMSEGSGSGFAVGMTPLLAAASWGKVDEVRLLIAAGADLRVRTPNMSQTAMHLVAGGNIESWGVEKTMGLLRLLVHKAPELLAEKNALGKTPLDCAKYEKKRQQAAYLASLPR</sequence>
<dbReference type="Gene3D" id="1.25.40.20">
    <property type="entry name" value="Ankyrin repeat-containing domain"/>
    <property type="match status" value="1"/>
</dbReference>
<feature type="region of interest" description="Disordered" evidence="4">
    <location>
        <begin position="221"/>
        <end position="244"/>
    </location>
</feature>
<keyword evidence="1" id="KW-0677">Repeat</keyword>